<evidence type="ECO:0000256" key="3">
    <source>
        <dbReference type="ARBA" id="ARBA00022723"/>
    </source>
</evidence>
<feature type="domain" description="SH3" evidence="10">
    <location>
        <begin position="685"/>
        <end position="742"/>
    </location>
</feature>
<dbReference type="InterPro" id="IPR052256">
    <property type="entry name" value="E3_ubiquitin-ligase_CHFR"/>
</dbReference>
<dbReference type="InterPro" id="IPR001452">
    <property type="entry name" value="SH3_domain"/>
</dbReference>
<name>A0AB34KUZ7_9PEZI</name>
<dbReference type="SUPFAM" id="SSF50044">
    <property type="entry name" value="SH3-domain"/>
    <property type="match status" value="1"/>
</dbReference>
<keyword evidence="3" id="KW-0479">Metal-binding</keyword>
<evidence type="ECO:0000256" key="6">
    <source>
        <dbReference type="ARBA" id="ARBA00022843"/>
    </source>
</evidence>
<feature type="compositionally biased region" description="Basic and acidic residues" evidence="9">
    <location>
        <begin position="98"/>
        <end position="115"/>
    </location>
</feature>
<feature type="region of interest" description="Disordered" evidence="9">
    <location>
        <begin position="272"/>
        <end position="372"/>
    </location>
</feature>
<dbReference type="InterPro" id="IPR043145">
    <property type="entry name" value="Znf_ZZ_sf"/>
</dbReference>
<feature type="compositionally biased region" description="Polar residues" evidence="9">
    <location>
        <begin position="351"/>
        <end position="364"/>
    </location>
</feature>
<evidence type="ECO:0000313" key="12">
    <source>
        <dbReference type="EMBL" id="KAL1588645.1"/>
    </source>
</evidence>
<evidence type="ECO:0000256" key="9">
    <source>
        <dbReference type="SAM" id="MobiDB-lite"/>
    </source>
</evidence>
<keyword evidence="4 7" id="KW-0863">Zinc-finger</keyword>
<feature type="compositionally biased region" description="Basic and acidic residues" evidence="9">
    <location>
        <begin position="302"/>
        <end position="314"/>
    </location>
</feature>
<dbReference type="GO" id="GO:0008270">
    <property type="term" value="F:zinc ion binding"/>
    <property type="evidence" value="ECO:0007669"/>
    <property type="project" value="UniProtKB-KW"/>
</dbReference>
<feature type="domain" description="RING-type" evidence="11">
    <location>
        <begin position="19"/>
        <end position="71"/>
    </location>
</feature>
<dbReference type="InterPro" id="IPR036028">
    <property type="entry name" value="SH3-like_dom_sf"/>
</dbReference>
<evidence type="ECO:0000313" key="13">
    <source>
        <dbReference type="Proteomes" id="UP000803884"/>
    </source>
</evidence>
<protein>
    <recommendedName>
        <fullName evidence="14">RING-type domain-containing protein</fullName>
    </recommendedName>
</protein>
<evidence type="ECO:0000256" key="4">
    <source>
        <dbReference type="ARBA" id="ARBA00022771"/>
    </source>
</evidence>
<evidence type="ECO:0000256" key="2">
    <source>
        <dbReference type="ARBA" id="ARBA00022443"/>
    </source>
</evidence>
<dbReference type="SMART" id="SM00326">
    <property type="entry name" value="SH3"/>
    <property type="match status" value="1"/>
</dbReference>
<dbReference type="SUPFAM" id="SSF57850">
    <property type="entry name" value="RING/U-box"/>
    <property type="match status" value="3"/>
</dbReference>
<dbReference type="Gene3D" id="2.30.30.40">
    <property type="entry name" value="SH3 Domains"/>
    <property type="match status" value="1"/>
</dbReference>
<feature type="compositionally biased region" description="Polar residues" evidence="9">
    <location>
        <begin position="217"/>
        <end position="226"/>
    </location>
</feature>
<reference evidence="12 13" key="1">
    <citation type="journal article" date="2020" name="Microbiol. Resour. Announc.">
        <title>Draft Genome Sequence of a Cladosporium Species Isolated from the Mesophotic Ascidian Didemnum maculosum.</title>
        <authorList>
            <person name="Gioti A."/>
            <person name="Siaperas R."/>
            <person name="Nikolaivits E."/>
            <person name="Le Goff G."/>
            <person name="Ouazzani J."/>
            <person name="Kotoulas G."/>
            <person name="Topakas E."/>
        </authorList>
    </citation>
    <scope>NUCLEOTIDE SEQUENCE [LARGE SCALE GENOMIC DNA]</scope>
    <source>
        <strain evidence="12 13">TM138-S3</strain>
    </source>
</reference>
<gene>
    <name evidence="12" type="ORF">WHR41_02502</name>
</gene>
<evidence type="ECO:0000256" key="7">
    <source>
        <dbReference type="PROSITE-ProRule" id="PRU00175"/>
    </source>
</evidence>
<evidence type="ECO:0000256" key="1">
    <source>
        <dbReference type="ARBA" id="ARBA00008649"/>
    </source>
</evidence>
<feature type="compositionally biased region" description="Basic and acidic residues" evidence="9">
    <location>
        <begin position="198"/>
        <end position="213"/>
    </location>
</feature>
<evidence type="ECO:0000259" key="10">
    <source>
        <dbReference type="PROSITE" id="PS50002"/>
    </source>
</evidence>
<dbReference type="Proteomes" id="UP000803884">
    <property type="component" value="Unassembled WGS sequence"/>
</dbReference>
<evidence type="ECO:0000259" key="11">
    <source>
        <dbReference type="PROSITE" id="PS50089"/>
    </source>
</evidence>
<evidence type="ECO:0000256" key="8">
    <source>
        <dbReference type="PROSITE-ProRule" id="PRU00192"/>
    </source>
</evidence>
<keyword evidence="2 8" id="KW-0728">SH3 domain</keyword>
<dbReference type="GeneID" id="96003946"/>
<dbReference type="GO" id="GO:0016567">
    <property type="term" value="P:protein ubiquitination"/>
    <property type="evidence" value="ECO:0007669"/>
    <property type="project" value="TreeGrafter"/>
</dbReference>
<dbReference type="InterPro" id="IPR001841">
    <property type="entry name" value="Znf_RING"/>
</dbReference>
<proteinExistence type="inferred from homology"/>
<dbReference type="PANTHER" id="PTHR16079:SF4">
    <property type="entry name" value="E3 UBIQUITIN-PROTEIN LIGASE CHFR"/>
    <property type="match status" value="1"/>
</dbReference>
<keyword evidence="5" id="KW-0862">Zinc</keyword>
<dbReference type="PROSITE" id="PS50089">
    <property type="entry name" value="ZF_RING_2"/>
    <property type="match status" value="1"/>
</dbReference>
<evidence type="ECO:0008006" key="14">
    <source>
        <dbReference type="Google" id="ProtNLM"/>
    </source>
</evidence>
<sequence>MAEDTSSSGSLVLEKELTCSICTDIMYQPLTLLDCLHTFCGSCLKEWFSWQATSAVQARRTTHPYTCPSCRAEVRGTRPNATVTTLLDMYLTSHPGRSKSEAEKEEMRNHYKPGEDVIPPVVITQDSEDSEDERLMDEVRMMSMADIDPAVAANRRAQRTARRDDRRRNQHGSHNHHRESSHRREHSSRQTSQQPRSADVRPRGQETDDRPIEHQPSLRSLLSASETDSLEVQEEIMQSILSSGILEGIDIDHLTTEQEEELTERIAEAYRRRRHRQRERSRNHERRARTDSEPRPASSGNAERRPRTRVDNPEGARGAIHAQRTRTASGTQPPAEGIARTVHPLEVVRRQGNTNNHSTPTLATSPLVPDTSDPVERPFSAANFAPEPVNQDSIQAVAAAHRNANIPEVSCNRCAKENIQHDLHYHCYKCNDGDYDLCLDCYRAGRGCNHWFGFGYAAWPRYQRAEPPEGYPVGHEPPHTLLARKYPRPGSSDQPLDRPQEGAFCDLCHSFANATYWHCYICLEGAWGCCAPCLNRGHHCTHPLLPVAHTSTLTNTPNLIIPIPHLPENQYVPLPIRQDCDVCHYPIPPAAPRFHCHACNAGDYDVCADCYAGLAGSGKIAPANGPAGWRRCPQGHRMAVVSFQETPEGALQRRVKREMVGGWALKEDEASVSAGAQGALPPDGGVGLRCLALWGRFEAAEDELSFPKNAEVREAERMNEDWFWGVYAGMKGLFPGNHVRLL</sequence>
<dbReference type="InterPro" id="IPR013083">
    <property type="entry name" value="Znf_RING/FYVE/PHD"/>
</dbReference>
<feature type="region of interest" description="Disordered" evidence="9">
    <location>
        <begin position="93"/>
        <end position="117"/>
    </location>
</feature>
<dbReference type="GO" id="GO:0006511">
    <property type="term" value="P:ubiquitin-dependent protein catabolic process"/>
    <property type="evidence" value="ECO:0007669"/>
    <property type="project" value="TreeGrafter"/>
</dbReference>
<keyword evidence="13" id="KW-1185">Reference proteome</keyword>
<dbReference type="AlphaFoldDB" id="A0AB34KUZ7"/>
<organism evidence="12 13">
    <name type="scientific">Cladosporium halotolerans</name>
    <dbReference type="NCBI Taxonomy" id="1052096"/>
    <lineage>
        <taxon>Eukaryota</taxon>
        <taxon>Fungi</taxon>
        <taxon>Dikarya</taxon>
        <taxon>Ascomycota</taxon>
        <taxon>Pezizomycotina</taxon>
        <taxon>Dothideomycetes</taxon>
        <taxon>Dothideomycetidae</taxon>
        <taxon>Cladosporiales</taxon>
        <taxon>Cladosporiaceae</taxon>
        <taxon>Cladosporium</taxon>
    </lineage>
</organism>
<dbReference type="PROSITE" id="PS00518">
    <property type="entry name" value="ZF_RING_1"/>
    <property type="match status" value="1"/>
</dbReference>
<feature type="region of interest" description="Disordered" evidence="9">
    <location>
        <begin position="145"/>
        <end position="226"/>
    </location>
</feature>
<comment type="similarity">
    <text evidence="1">Belongs to the SH3RF family.</text>
</comment>
<dbReference type="RefSeq" id="XP_069231750.1">
    <property type="nucleotide sequence ID" value="XM_069371108.1"/>
</dbReference>
<dbReference type="PANTHER" id="PTHR16079">
    <property type="entry name" value="UBIQUITIN LIGASE PROTEIN CHFR"/>
    <property type="match status" value="1"/>
</dbReference>
<dbReference type="Pfam" id="PF00097">
    <property type="entry name" value="zf-C3HC4"/>
    <property type="match status" value="1"/>
</dbReference>
<feature type="region of interest" description="Disordered" evidence="9">
    <location>
        <begin position="470"/>
        <end position="495"/>
    </location>
</feature>
<feature type="compositionally biased region" description="Basic residues" evidence="9">
    <location>
        <begin position="272"/>
        <end position="287"/>
    </location>
</feature>
<dbReference type="SMART" id="SM00184">
    <property type="entry name" value="RING"/>
    <property type="match status" value="1"/>
</dbReference>
<dbReference type="EMBL" id="JAAQHG020000006">
    <property type="protein sequence ID" value="KAL1588645.1"/>
    <property type="molecule type" value="Genomic_DNA"/>
</dbReference>
<comment type="caution">
    <text evidence="12">The sequence shown here is derived from an EMBL/GenBank/DDBJ whole genome shotgun (WGS) entry which is preliminary data.</text>
</comment>
<dbReference type="InterPro" id="IPR017907">
    <property type="entry name" value="Znf_RING_CS"/>
</dbReference>
<dbReference type="GO" id="GO:0005634">
    <property type="term" value="C:nucleus"/>
    <property type="evidence" value="ECO:0007669"/>
    <property type="project" value="TreeGrafter"/>
</dbReference>
<feature type="compositionally biased region" description="Basic residues" evidence="9">
    <location>
        <begin position="168"/>
        <end position="186"/>
    </location>
</feature>
<keyword evidence="6" id="KW-0832">Ubl conjugation</keyword>
<dbReference type="Gene3D" id="3.30.40.10">
    <property type="entry name" value="Zinc/RING finger domain, C3HC4 (zinc finger)"/>
    <property type="match status" value="1"/>
</dbReference>
<dbReference type="InterPro" id="IPR018957">
    <property type="entry name" value="Znf_C3HC4_RING-type"/>
</dbReference>
<accession>A0AB34KUZ7</accession>
<dbReference type="PROSITE" id="PS50002">
    <property type="entry name" value="SH3"/>
    <property type="match status" value="1"/>
</dbReference>
<dbReference type="GO" id="GO:0004842">
    <property type="term" value="F:ubiquitin-protein transferase activity"/>
    <property type="evidence" value="ECO:0007669"/>
    <property type="project" value="TreeGrafter"/>
</dbReference>
<dbReference type="Gene3D" id="3.30.60.90">
    <property type="match status" value="2"/>
</dbReference>
<evidence type="ECO:0000256" key="5">
    <source>
        <dbReference type="ARBA" id="ARBA00022833"/>
    </source>
</evidence>